<evidence type="ECO:0000256" key="1">
    <source>
        <dbReference type="SAM" id="MobiDB-lite"/>
    </source>
</evidence>
<dbReference type="GeneID" id="98165172"/>
<name>A0ABR4KH62_9EURO</name>
<proteinExistence type="predicted"/>
<dbReference type="EMBL" id="JBFXLR010000020">
    <property type="protein sequence ID" value="KAL2850528.1"/>
    <property type="molecule type" value="Genomic_DNA"/>
</dbReference>
<organism evidence="2 3">
    <name type="scientific">Aspergillus pseudodeflectus</name>
    <dbReference type="NCBI Taxonomy" id="176178"/>
    <lineage>
        <taxon>Eukaryota</taxon>
        <taxon>Fungi</taxon>
        <taxon>Dikarya</taxon>
        <taxon>Ascomycota</taxon>
        <taxon>Pezizomycotina</taxon>
        <taxon>Eurotiomycetes</taxon>
        <taxon>Eurotiomycetidae</taxon>
        <taxon>Eurotiales</taxon>
        <taxon>Aspergillaceae</taxon>
        <taxon>Aspergillus</taxon>
        <taxon>Aspergillus subgen. Nidulantes</taxon>
    </lineage>
</organism>
<protein>
    <submittedName>
        <fullName evidence="2">Uncharacterized protein</fullName>
    </submittedName>
</protein>
<accession>A0ABR4KH62</accession>
<feature type="region of interest" description="Disordered" evidence="1">
    <location>
        <begin position="122"/>
        <end position="164"/>
    </location>
</feature>
<evidence type="ECO:0000313" key="3">
    <source>
        <dbReference type="Proteomes" id="UP001610444"/>
    </source>
</evidence>
<dbReference type="Proteomes" id="UP001610444">
    <property type="component" value="Unassembled WGS sequence"/>
</dbReference>
<comment type="caution">
    <text evidence="2">The sequence shown here is derived from an EMBL/GenBank/DDBJ whole genome shotgun (WGS) entry which is preliminary data.</text>
</comment>
<reference evidence="2 3" key="1">
    <citation type="submission" date="2024-07" db="EMBL/GenBank/DDBJ databases">
        <title>Section-level genome sequencing and comparative genomics of Aspergillus sections Usti and Cavernicolus.</title>
        <authorList>
            <consortium name="Lawrence Berkeley National Laboratory"/>
            <person name="Nybo J.L."/>
            <person name="Vesth T.C."/>
            <person name="Theobald S."/>
            <person name="Frisvad J.C."/>
            <person name="Larsen T.O."/>
            <person name="Kjaerboelling I."/>
            <person name="Rothschild-Mancinelli K."/>
            <person name="Lyhne E.K."/>
            <person name="Kogle M.E."/>
            <person name="Barry K."/>
            <person name="Clum A."/>
            <person name="Na H."/>
            <person name="Ledsgaard L."/>
            <person name="Lin J."/>
            <person name="Lipzen A."/>
            <person name="Kuo A."/>
            <person name="Riley R."/>
            <person name="Mondo S."/>
            <person name="LaButti K."/>
            <person name="Haridas S."/>
            <person name="Pangalinan J."/>
            <person name="Salamov A.A."/>
            <person name="Simmons B.A."/>
            <person name="Magnuson J.K."/>
            <person name="Chen J."/>
            <person name="Drula E."/>
            <person name="Henrissat B."/>
            <person name="Wiebenga A."/>
            <person name="Lubbers R.J."/>
            <person name="Gomes A.C."/>
            <person name="Macurrencykelacurrency M.R."/>
            <person name="Stajich J."/>
            <person name="Grigoriev I.V."/>
            <person name="Mortensen U.H."/>
            <person name="De vries R.P."/>
            <person name="Baker S.E."/>
            <person name="Andersen M.R."/>
        </authorList>
    </citation>
    <scope>NUCLEOTIDE SEQUENCE [LARGE SCALE GENOMIC DNA]</scope>
    <source>
        <strain evidence="2 3">CBS 756.74</strain>
    </source>
</reference>
<gene>
    <name evidence="2" type="ORF">BJX68DRAFT_91619</name>
</gene>
<evidence type="ECO:0000313" key="2">
    <source>
        <dbReference type="EMBL" id="KAL2850528.1"/>
    </source>
</evidence>
<keyword evidence="3" id="KW-1185">Reference proteome</keyword>
<dbReference type="RefSeq" id="XP_070899397.1">
    <property type="nucleotide sequence ID" value="XM_071050008.1"/>
</dbReference>
<feature type="compositionally biased region" description="Low complexity" evidence="1">
    <location>
        <begin position="136"/>
        <end position="145"/>
    </location>
</feature>
<sequence length="176" mass="19537">MAQSYRSFNATFPSCDRQDARYQIWLHRAPTLRGCSRHPQLVQVGTENPNCKLNQRHQETPRGRETFRVASGAIQMSSLVVIEGAPGSTTIPVEDAPERLLQKYYPEHEAVDEQRWTAKGAACRSHSMPHESGRLSAVSAPSAAQPSPPTHRPRFRGKLGGQAPAAKVVQSFQRHC</sequence>